<dbReference type="AlphaFoldDB" id="A0A5S9M314"/>
<reference evidence="1 2" key="1">
    <citation type="submission" date="2019-12" db="EMBL/GenBank/DDBJ databases">
        <title>Full genome sequence of a Bacillus safensis strain isolated from commercially available natto in Indonesia.</title>
        <authorList>
            <person name="Yoshida M."/>
            <person name="Uomi M."/>
            <person name="Waturangi D."/>
            <person name="Ekaputri J.J."/>
            <person name="Setiamarga D.H.E."/>
        </authorList>
    </citation>
    <scope>NUCLEOTIDE SEQUENCE [LARGE SCALE GENOMIC DNA]</scope>
    <source>
        <strain evidence="1 2">IDN1</strain>
    </source>
</reference>
<sequence>MKRMKQQAKQTPKVIATGGLSTLIGIESDCIDIVDPFLTLKRIAAHL</sequence>
<dbReference type="EMBL" id="AP021906">
    <property type="protein sequence ID" value="BBP86524.1"/>
    <property type="molecule type" value="Genomic_DNA"/>
</dbReference>
<evidence type="ECO:0008006" key="3">
    <source>
        <dbReference type="Google" id="ProtNLM"/>
    </source>
</evidence>
<dbReference type="Proteomes" id="UP000464658">
    <property type="component" value="Chromosome"/>
</dbReference>
<dbReference type="Gene3D" id="3.30.420.40">
    <property type="match status" value="1"/>
</dbReference>
<accession>A0A5S9M314</accession>
<evidence type="ECO:0000313" key="1">
    <source>
        <dbReference type="EMBL" id="BBP86524.1"/>
    </source>
</evidence>
<proteinExistence type="predicted"/>
<name>A0A5S9M314_BACIA</name>
<gene>
    <name evidence="1" type="ORF">BsIDN1_01420</name>
</gene>
<evidence type="ECO:0000313" key="2">
    <source>
        <dbReference type="Proteomes" id="UP000464658"/>
    </source>
</evidence>
<organism evidence="1 2">
    <name type="scientific">Bacillus safensis</name>
    <dbReference type="NCBI Taxonomy" id="561879"/>
    <lineage>
        <taxon>Bacteria</taxon>
        <taxon>Bacillati</taxon>
        <taxon>Bacillota</taxon>
        <taxon>Bacilli</taxon>
        <taxon>Bacillales</taxon>
        <taxon>Bacillaceae</taxon>
        <taxon>Bacillus</taxon>
    </lineage>
</organism>
<protein>
    <recommendedName>
        <fullName evidence="3">Pantothenate kinase</fullName>
    </recommendedName>
</protein>